<comment type="caution">
    <text evidence="2">The sequence shown here is derived from an EMBL/GenBank/DDBJ whole genome shotgun (WGS) entry which is preliminary data.</text>
</comment>
<dbReference type="PIRSF" id="PIRSF032131">
    <property type="entry name" value="UCP032131"/>
    <property type="match status" value="1"/>
</dbReference>
<gene>
    <name evidence="2" type="ORF">Q4610_10135</name>
</gene>
<evidence type="ECO:0000256" key="1">
    <source>
        <dbReference type="SAM" id="MobiDB-lite"/>
    </source>
</evidence>
<dbReference type="Pfam" id="PF06676">
    <property type="entry name" value="DUF1178"/>
    <property type="match status" value="1"/>
</dbReference>
<feature type="region of interest" description="Disordered" evidence="1">
    <location>
        <begin position="55"/>
        <end position="80"/>
    </location>
</feature>
<name>A0ABT8ZN47_9SPHN</name>
<keyword evidence="3" id="KW-1185">Reference proteome</keyword>
<dbReference type="EMBL" id="JAUQOM010000003">
    <property type="protein sequence ID" value="MDO7835404.1"/>
    <property type="molecule type" value="Genomic_DNA"/>
</dbReference>
<protein>
    <submittedName>
        <fullName evidence="2">DUF1178 family protein</fullName>
    </submittedName>
</protein>
<evidence type="ECO:0000313" key="2">
    <source>
        <dbReference type="EMBL" id="MDO7835404.1"/>
    </source>
</evidence>
<accession>A0ABT8ZN47</accession>
<proteinExistence type="predicted"/>
<dbReference type="Proteomes" id="UP001176471">
    <property type="component" value="Unassembled WGS sequence"/>
</dbReference>
<evidence type="ECO:0000313" key="3">
    <source>
        <dbReference type="Proteomes" id="UP001176471"/>
    </source>
</evidence>
<reference evidence="2" key="1">
    <citation type="submission" date="2023-07" db="EMBL/GenBank/DDBJ databases">
        <title>Bacterial whole genome sequence for Sphingobium sp. HBC34.</title>
        <authorList>
            <person name="Le V."/>
            <person name="Ko S.-R."/>
            <person name="Ahn C.-Y."/>
            <person name="Oh H.-M."/>
        </authorList>
    </citation>
    <scope>NUCLEOTIDE SEQUENCE</scope>
    <source>
        <strain evidence="2">HBC34</strain>
    </source>
</reference>
<dbReference type="RefSeq" id="WP_304535815.1">
    <property type="nucleotide sequence ID" value="NZ_JAUQOM010000003.1"/>
</dbReference>
<dbReference type="InterPro" id="IPR009562">
    <property type="entry name" value="DUF1178"/>
</dbReference>
<sequence>MIVFDLKCEGQGHVFEAWFGSSADYEDQKARGLLACPLCGDADVTKAVMAPAVAAKGNRRPAPEQGNVAPAASPREEPTAPVMTVADQAKMQALVEALGQAQQQALKDSTWVGRGFAEQARAMHYGEQDRASIHGEVAPAEARALIEEGVEVAPLLFPVIPPHAKN</sequence>
<organism evidence="2 3">
    <name type="scientific">Sphingobium cyanobacteriorum</name>
    <dbReference type="NCBI Taxonomy" id="3063954"/>
    <lineage>
        <taxon>Bacteria</taxon>
        <taxon>Pseudomonadati</taxon>
        <taxon>Pseudomonadota</taxon>
        <taxon>Alphaproteobacteria</taxon>
        <taxon>Sphingomonadales</taxon>
        <taxon>Sphingomonadaceae</taxon>
        <taxon>Sphingobium</taxon>
    </lineage>
</organism>